<evidence type="ECO:0000256" key="6">
    <source>
        <dbReference type="ARBA" id="ARBA00023136"/>
    </source>
</evidence>
<proteinExistence type="inferred from homology"/>
<evidence type="ECO:0000259" key="10">
    <source>
        <dbReference type="Pfam" id="PF04893"/>
    </source>
</evidence>
<dbReference type="Proteomes" id="UP000274756">
    <property type="component" value="Unassembled WGS sequence"/>
</dbReference>
<comment type="function">
    <text evidence="8">Involved in the maintenance of the Golgi structure.</text>
</comment>
<keyword evidence="3 9" id="KW-0812">Transmembrane</keyword>
<keyword evidence="5" id="KW-0333">Golgi apparatus</keyword>
<dbReference type="InterPro" id="IPR006977">
    <property type="entry name" value="Yip1_dom"/>
</dbReference>
<dbReference type="InterPro" id="IPR045231">
    <property type="entry name" value="Yip1/4-like"/>
</dbReference>
<keyword evidence="6 9" id="KW-0472">Membrane</keyword>
<dbReference type="AlphaFoldDB" id="A0A0N4UMR1"/>
<accession>A0A0N4UMR1</accession>
<name>A0A0N4UMR1_DRAME</name>
<feature type="transmembrane region" description="Helical" evidence="9">
    <location>
        <begin position="114"/>
        <end position="132"/>
    </location>
</feature>
<feature type="transmembrane region" description="Helical" evidence="9">
    <location>
        <begin position="144"/>
        <end position="165"/>
    </location>
</feature>
<dbReference type="PANTHER" id="PTHR21236">
    <property type="entry name" value="GOLGI MEMBRANE PROTEIN YIP1"/>
    <property type="match status" value="1"/>
</dbReference>
<dbReference type="Proteomes" id="UP000038040">
    <property type="component" value="Unplaced"/>
</dbReference>
<dbReference type="WBParaSite" id="DME_0000915101-mRNA-1">
    <property type="protein sequence ID" value="DME_0000915101-mRNA-1"/>
    <property type="gene ID" value="DME_0000915101"/>
</dbReference>
<keyword evidence="13" id="KW-1185">Reference proteome</keyword>
<comment type="subcellular location">
    <subcellularLocation>
        <location evidence="1 9">Golgi apparatus membrane</location>
        <topology evidence="1 9">Multi-pass membrane protein</topology>
    </subcellularLocation>
    <subcellularLocation>
        <location evidence="7">Golgi apparatus</location>
        <location evidence="7">cis-Golgi network membrane</location>
    </subcellularLocation>
</comment>
<dbReference type="GO" id="GO:0005802">
    <property type="term" value="C:trans-Golgi network"/>
    <property type="evidence" value="ECO:0007669"/>
    <property type="project" value="TreeGrafter"/>
</dbReference>
<evidence type="ECO:0000256" key="1">
    <source>
        <dbReference type="ARBA" id="ARBA00004653"/>
    </source>
</evidence>
<feature type="domain" description="Yip1" evidence="10">
    <location>
        <begin position="85"/>
        <end position="217"/>
    </location>
</feature>
<evidence type="ECO:0000313" key="11">
    <source>
        <dbReference type="EMBL" id="VDN52915.1"/>
    </source>
</evidence>
<evidence type="ECO:0000256" key="4">
    <source>
        <dbReference type="ARBA" id="ARBA00022989"/>
    </source>
</evidence>
<gene>
    <name evidence="11" type="ORF">DME_LOCUS2888</name>
</gene>
<evidence type="ECO:0000256" key="3">
    <source>
        <dbReference type="ARBA" id="ARBA00022692"/>
    </source>
</evidence>
<feature type="transmembrane region" description="Helical" evidence="9">
    <location>
        <begin position="202"/>
        <end position="220"/>
    </location>
</feature>
<evidence type="ECO:0000256" key="5">
    <source>
        <dbReference type="ARBA" id="ARBA00023034"/>
    </source>
</evidence>
<evidence type="ECO:0000313" key="12">
    <source>
        <dbReference type="Proteomes" id="UP000038040"/>
    </source>
</evidence>
<evidence type="ECO:0000256" key="7">
    <source>
        <dbReference type="ARBA" id="ARBA00024188"/>
    </source>
</evidence>
<dbReference type="EMBL" id="UYYG01000087">
    <property type="protein sequence ID" value="VDN52915.1"/>
    <property type="molecule type" value="Genomic_DNA"/>
</dbReference>
<feature type="transmembrane region" description="Helical" evidence="9">
    <location>
        <begin position="92"/>
        <end position="108"/>
    </location>
</feature>
<comment type="similarity">
    <text evidence="2 9">Belongs to the YIP1 family.</text>
</comment>
<evidence type="ECO:0000313" key="13">
    <source>
        <dbReference type="Proteomes" id="UP000274756"/>
    </source>
</evidence>
<organism evidence="12 14">
    <name type="scientific">Dracunculus medinensis</name>
    <name type="common">Guinea worm</name>
    <dbReference type="NCBI Taxonomy" id="318479"/>
    <lineage>
        <taxon>Eukaryota</taxon>
        <taxon>Metazoa</taxon>
        <taxon>Ecdysozoa</taxon>
        <taxon>Nematoda</taxon>
        <taxon>Chromadorea</taxon>
        <taxon>Rhabditida</taxon>
        <taxon>Spirurina</taxon>
        <taxon>Dracunculoidea</taxon>
        <taxon>Dracunculidae</taxon>
        <taxon>Dracunculus</taxon>
    </lineage>
</organism>
<evidence type="ECO:0000313" key="14">
    <source>
        <dbReference type="WBParaSite" id="DME_0000915101-mRNA-1"/>
    </source>
</evidence>
<reference evidence="11 13" key="2">
    <citation type="submission" date="2018-11" db="EMBL/GenBank/DDBJ databases">
        <authorList>
            <consortium name="Pathogen Informatics"/>
        </authorList>
    </citation>
    <scope>NUCLEOTIDE SEQUENCE [LARGE SCALE GENOMIC DNA]</scope>
</reference>
<evidence type="ECO:0000256" key="9">
    <source>
        <dbReference type="RuleBase" id="RU361264"/>
    </source>
</evidence>
<dbReference type="Pfam" id="PF04893">
    <property type="entry name" value="Yip1"/>
    <property type="match status" value="1"/>
</dbReference>
<dbReference type="GO" id="GO:0006888">
    <property type="term" value="P:endoplasmic reticulum to Golgi vesicle-mediated transport"/>
    <property type="evidence" value="ECO:0007669"/>
    <property type="project" value="InterPro"/>
</dbReference>
<sequence length="221" mass="25320">MRNLTYNSAKTIAEGNLSNLTSIRHRSGRAGRFLDEHGFGWLLEVNDDEEPKPLFEELDVDFKDIYYKVRCVLLPLPYFRLKLSIVRDSPDFWGPLIVVLIYALLSIYGQLSVISWILTIWLIGSFCIFFLARALGGEVGYSQVLGIVGYCLIPLVVVVILMPMFSRIKLITYILGFFGILWSVYSAAMLLCVDELQEKRSLLLYPVCLLYIYFFSLYLGV</sequence>
<dbReference type="PANTHER" id="PTHR21236:SF7">
    <property type="entry name" value="PROTEIN YIPF4"/>
    <property type="match status" value="1"/>
</dbReference>
<evidence type="ECO:0000256" key="2">
    <source>
        <dbReference type="ARBA" id="ARBA00010596"/>
    </source>
</evidence>
<reference evidence="14" key="1">
    <citation type="submission" date="2017-02" db="UniProtKB">
        <authorList>
            <consortium name="WormBaseParasite"/>
        </authorList>
    </citation>
    <scope>IDENTIFICATION</scope>
</reference>
<dbReference type="STRING" id="318479.A0A0N4UMR1"/>
<evidence type="ECO:0000256" key="8">
    <source>
        <dbReference type="ARBA" id="ARBA00037720"/>
    </source>
</evidence>
<feature type="transmembrane region" description="Helical" evidence="9">
    <location>
        <begin position="171"/>
        <end position="193"/>
    </location>
</feature>
<protein>
    <recommendedName>
        <fullName evidence="9">Protein YIPF</fullName>
    </recommendedName>
</protein>
<dbReference type="GO" id="GO:0000139">
    <property type="term" value="C:Golgi membrane"/>
    <property type="evidence" value="ECO:0007669"/>
    <property type="project" value="UniProtKB-SubCell"/>
</dbReference>
<dbReference type="GO" id="GO:0048280">
    <property type="term" value="P:vesicle fusion with Golgi apparatus"/>
    <property type="evidence" value="ECO:0007669"/>
    <property type="project" value="TreeGrafter"/>
</dbReference>
<dbReference type="OrthoDB" id="411251at2759"/>
<keyword evidence="4 9" id="KW-1133">Transmembrane helix</keyword>